<keyword evidence="1" id="KW-0812">Transmembrane</keyword>
<feature type="transmembrane region" description="Helical" evidence="1">
    <location>
        <begin position="118"/>
        <end position="134"/>
    </location>
</feature>
<protein>
    <submittedName>
        <fullName evidence="3">DUF4401 domain-containing protein</fullName>
    </submittedName>
</protein>
<reference evidence="3 4" key="1">
    <citation type="submission" date="2023-09" db="EMBL/GenBank/DDBJ databases">
        <authorList>
            <person name="Rey-Velasco X."/>
        </authorList>
    </citation>
    <scope>NUCLEOTIDE SEQUENCE [LARGE SCALE GENOMIC DNA]</scope>
    <source>
        <strain evidence="3 4">W409</strain>
    </source>
</reference>
<dbReference type="EMBL" id="JAVRIE010000006">
    <property type="protein sequence ID" value="MDT0583704.1"/>
    <property type="molecule type" value="Genomic_DNA"/>
</dbReference>
<dbReference type="Proteomes" id="UP001249020">
    <property type="component" value="Unassembled WGS sequence"/>
</dbReference>
<feature type="transmembrane region" description="Helical" evidence="1">
    <location>
        <begin position="92"/>
        <end position="112"/>
    </location>
</feature>
<sequence length="355" mass="38724">MLSINHWFETLSTAGVCAMPQPDKSEKETPWYISVLMGFCGWLASLFLLGFMALALGAMIESGIASSIVGLALLGGAFTLQKNANSEFLSQFSLAISVAGQGLLAVAIFLHLEFDIQAQWIVFAFIQMAVALIMPNRINRFMSALFSVICISIALYESGVASLFTPLMMLLVAYLWLNEFTLSSKLAATRAITYGLTIGLVITKVSFGYFNFDENNELVILSGVGAWLEESLSIAVLLFVLHQLYTKQNLKITSKVAISHILLLITVCVLTFYANGLALSIMLLLLAFGSRNHFLLAIGVVAALFNLSAYYYWLDISLFNKSLVLMGVGTACLVLLYVSKKTQSSPTQAIGESHD</sequence>
<keyword evidence="1" id="KW-0472">Membrane</keyword>
<feature type="transmembrane region" description="Helical" evidence="1">
    <location>
        <begin position="31"/>
        <end position="56"/>
    </location>
</feature>
<feature type="transmembrane region" description="Helical" evidence="1">
    <location>
        <begin position="146"/>
        <end position="176"/>
    </location>
</feature>
<dbReference type="Pfam" id="PF14351">
    <property type="entry name" value="DUF4401"/>
    <property type="match status" value="1"/>
</dbReference>
<organism evidence="3 4">
    <name type="scientific">Brumicola blandensis</name>
    <dbReference type="NCBI Taxonomy" id="3075611"/>
    <lineage>
        <taxon>Bacteria</taxon>
        <taxon>Pseudomonadati</taxon>
        <taxon>Pseudomonadota</taxon>
        <taxon>Gammaproteobacteria</taxon>
        <taxon>Alteromonadales</taxon>
        <taxon>Alteromonadaceae</taxon>
        <taxon>Brumicola</taxon>
    </lineage>
</organism>
<dbReference type="InterPro" id="IPR025513">
    <property type="entry name" value="DUF4401"/>
</dbReference>
<name>A0AAW8R3T8_9ALTE</name>
<feature type="transmembrane region" description="Helical" evidence="1">
    <location>
        <begin position="319"/>
        <end position="338"/>
    </location>
</feature>
<feature type="transmembrane region" description="Helical" evidence="1">
    <location>
        <begin position="191"/>
        <end position="212"/>
    </location>
</feature>
<evidence type="ECO:0000256" key="1">
    <source>
        <dbReference type="SAM" id="Phobius"/>
    </source>
</evidence>
<proteinExistence type="predicted"/>
<dbReference type="RefSeq" id="WP_311362473.1">
    <property type="nucleotide sequence ID" value="NZ_JAVRIE010000006.1"/>
</dbReference>
<feature type="transmembrane region" description="Helical" evidence="1">
    <location>
        <begin position="62"/>
        <end position="80"/>
    </location>
</feature>
<evidence type="ECO:0000259" key="2">
    <source>
        <dbReference type="Pfam" id="PF14351"/>
    </source>
</evidence>
<keyword evidence="1" id="KW-1133">Transmembrane helix</keyword>
<dbReference type="AlphaFoldDB" id="A0AAW8R3T8"/>
<feature type="transmembrane region" description="Helical" evidence="1">
    <location>
        <begin position="219"/>
        <end position="241"/>
    </location>
</feature>
<comment type="caution">
    <text evidence="3">The sequence shown here is derived from an EMBL/GenBank/DDBJ whole genome shotgun (WGS) entry which is preliminary data.</text>
</comment>
<feature type="domain" description="DUF4401" evidence="2">
    <location>
        <begin position="30"/>
        <end position="340"/>
    </location>
</feature>
<accession>A0AAW8R3T8</accession>
<feature type="transmembrane region" description="Helical" evidence="1">
    <location>
        <begin position="294"/>
        <end position="313"/>
    </location>
</feature>
<keyword evidence="4" id="KW-1185">Reference proteome</keyword>
<feature type="transmembrane region" description="Helical" evidence="1">
    <location>
        <begin position="261"/>
        <end position="287"/>
    </location>
</feature>
<evidence type="ECO:0000313" key="4">
    <source>
        <dbReference type="Proteomes" id="UP001249020"/>
    </source>
</evidence>
<gene>
    <name evidence="3" type="ORF">RM544_14235</name>
</gene>
<evidence type="ECO:0000313" key="3">
    <source>
        <dbReference type="EMBL" id="MDT0583704.1"/>
    </source>
</evidence>